<dbReference type="PROSITE" id="PS50011">
    <property type="entry name" value="PROTEIN_KINASE_DOM"/>
    <property type="match status" value="1"/>
</dbReference>
<dbReference type="InterPro" id="IPR008271">
    <property type="entry name" value="Ser/Thr_kinase_AS"/>
</dbReference>
<dbReference type="PANTHER" id="PTHR48006:SF81">
    <property type="entry name" value="PROTEIN KINASE DOMAIN-CONTAINING PROTEIN"/>
    <property type="match status" value="1"/>
</dbReference>
<keyword evidence="3" id="KW-0597">Phosphoprotein</keyword>
<comment type="caution">
    <text evidence="17">The sequence shown here is derived from an EMBL/GenBank/DDBJ whole genome shotgun (WGS) entry which is preliminary data.</text>
</comment>
<dbReference type="EMBL" id="JBBWWR010000012">
    <property type="protein sequence ID" value="KAK8958144.1"/>
    <property type="molecule type" value="Genomic_DNA"/>
</dbReference>
<feature type="signal peptide" evidence="15">
    <location>
        <begin position="1"/>
        <end position="21"/>
    </location>
</feature>
<dbReference type="CDD" id="cd14066">
    <property type="entry name" value="STKc_IRAK"/>
    <property type="match status" value="1"/>
</dbReference>
<dbReference type="InterPro" id="IPR000719">
    <property type="entry name" value="Prot_kinase_dom"/>
</dbReference>
<accession>A0ABR2M3K0</accession>
<dbReference type="InterPro" id="IPR011009">
    <property type="entry name" value="Kinase-like_dom_sf"/>
</dbReference>
<dbReference type="InterPro" id="IPR051824">
    <property type="entry name" value="LRR_Rcpt-Like_S/T_Kinase"/>
</dbReference>
<dbReference type="SUPFAM" id="SSF52058">
    <property type="entry name" value="L domain-like"/>
    <property type="match status" value="1"/>
</dbReference>
<keyword evidence="7 15" id="KW-0732">Signal</keyword>
<dbReference type="Proteomes" id="UP001412067">
    <property type="component" value="Unassembled WGS sequence"/>
</dbReference>
<protein>
    <recommendedName>
        <fullName evidence="2">non-specific serine/threonine protein kinase</fullName>
        <ecNumber evidence="2">2.7.11.1</ecNumber>
    </recommendedName>
</protein>
<gene>
    <name evidence="17" type="ORF">KSP40_PGU005662</name>
</gene>
<feature type="domain" description="Protein kinase" evidence="16">
    <location>
        <begin position="658"/>
        <end position="937"/>
    </location>
</feature>
<comment type="subcellular location">
    <subcellularLocation>
        <location evidence="1">Membrane</location>
    </subcellularLocation>
</comment>
<dbReference type="Pfam" id="PF00560">
    <property type="entry name" value="LRR_1"/>
    <property type="match status" value="2"/>
</dbReference>
<name>A0ABR2M3K0_9ASPA</name>
<dbReference type="Gene3D" id="2.60.120.430">
    <property type="entry name" value="Galactose-binding lectin"/>
    <property type="match status" value="1"/>
</dbReference>
<evidence type="ECO:0000256" key="7">
    <source>
        <dbReference type="ARBA" id="ARBA00022729"/>
    </source>
</evidence>
<dbReference type="PANTHER" id="PTHR48006">
    <property type="entry name" value="LEUCINE-RICH REPEAT-CONTAINING PROTEIN DDB_G0281931-RELATED"/>
    <property type="match status" value="1"/>
</dbReference>
<keyword evidence="5" id="KW-0808">Transferase</keyword>
<dbReference type="InterPro" id="IPR001611">
    <property type="entry name" value="Leu-rich_rpt"/>
</dbReference>
<keyword evidence="11 14" id="KW-1133">Transmembrane helix</keyword>
<evidence type="ECO:0000256" key="3">
    <source>
        <dbReference type="ARBA" id="ARBA00022553"/>
    </source>
</evidence>
<keyword evidence="8" id="KW-0677">Repeat</keyword>
<evidence type="ECO:0000256" key="11">
    <source>
        <dbReference type="ARBA" id="ARBA00022989"/>
    </source>
</evidence>
<keyword evidence="18" id="KW-1185">Reference proteome</keyword>
<feature type="chain" id="PRO_5045438396" description="non-specific serine/threonine protein kinase" evidence="15">
    <location>
        <begin position="22"/>
        <end position="989"/>
    </location>
</feature>
<evidence type="ECO:0000256" key="15">
    <source>
        <dbReference type="SAM" id="SignalP"/>
    </source>
</evidence>
<evidence type="ECO:0000256" key="2">
    <source>
        <dbReference type="ARBA" id="ARBA00012513"/>
    </source>
</evidence>
<dbReference type="Pfam" id="PF07714">
    <property type="entry name" value="PK_Tyr_Ser-Thr"/>
    <property type="match status" value="1"/>
</dbReference>
<proteinExistence type="predicted"/>
<keyword evidence="12 14" id="KW-0472">Membrane</keyword>
<dbReference type="EC" id="2.7.11.1" evidence="2"/>
<evidence type="ECO:0000256" key="6">
    <source>
        <dbReference type="ARBA" id="ARBA00022692"/>
    </source>
</evidence>
<dbReference type="InterPro" id="IPR021720">
    <property type="entry name" value="Malectin_dom"/>
</dbReference>
<evidence type="ECO:0000256" key="12">
    <source>
        <dbReference type="ARBA" id="ARBA00023136"/>
    </source>
</evidence>
<evidence type="ECO:0000256" key="4">
    <source>
        <dbReference type="ARBA" id="ARBA00022614"/>
    </source>
</evidence>
<dbReference type="InterPro" id="IPR032675">
    <property type="entry name" value="LRR_dom_sf"/>
</dbReference>
<dbReference type="PROSITE" id="PS00108">
    <property type="entry name" value="PROTEIN_KINASE_ST"/>
    <property type="match status" value="1"/>
</dbReference>
<evidence type="ECO:0000313" key="17">
    <source>
        <dbReference type="EMBL" id="KAK8958144.1"/>
    </source>
</evidence>
<evidence type="ECO:0000256" key="13">
    <source>
        <dbReference type="ARBA" id="ARBA00023180"/>
    </source>
</evidence>
<keyword evidence="13" id="KW-0325">Glycoprotein</keyword>
<dbReference type="Pfam" id="PF11721">
    <property type="entry name" value="Malectin"/>
    <property type="match status" value="1"/>
</dbReference>
<evidence type="ECO:0000256" key="9">
    <source>
        <dbReference type="ARBA" id="ARBA00022741"/>
    </source>
</evidence>
<keyword evidence="10" id="KW-0067">ATP-binding</keyword>
<sequence>MRRELLLPLLMISAFLPASSSATVTSLLPAAEFETLQRIATVLKKTDWNFSVDPCSQKAGWVTPNAPNGFENSVWCNNCTDNGSICHVTSIVLKSQNLLGTLPREMASLTFLQEIDLTRNFLSGTIPDEWAVLPLVNVSLLGNNLSGKIPSWIGNITSLTNLALEANQFTGSLPKELGYLRGLVKIQFSSNAFSGELPDTLSNLSNLIYFTIGSNNFTGQIPQFLQNWTQIQRIDLQASGLQGPIPTGLPLLKNLNDLRISDISGNSVFPQLEGMQQQMIYLTIRNCGITGEIPPYIGSFLNLKRLDLSYNMLSGLIPSPIQNLIHTNFIFLTSNNLSGPVPDWMLTTKNNIDLSYNNFTFEGHGQTCQQGNVNLLGSSFQYNNNSQAVPCLETIPCSEDSWSLHINCGGDDVTIDDKTYEKDNDATNGVSTFRLGNNWAVSSTGSFLDSRDNNNFIATATQSLSMPDSQLYQTARISPLALSYFGLCLLNGIYRVKLHFSEIIITDFNGVHSPGRRIFDVYIQGKLVLKNFNIRDEANGSNKAVVREFNATVTKKTLEIRFYWAGKGTTTVPTTGTYGPLISAISMESYSPPPSKSKTSVGLVIGIIFAALSFVVFLMFVAWKKGYFRYKNAKGTDMGGLETVSFSLRQIQDATSNFSPSNKIGEGGFGPVFKGQLSDGTVIAVKQLSSKSNQGNHEFVNEIGMISALQHPNLVKLYGCCIEGNQLLLVYEYMENNSLARALYGPEQYQLNLDWSTRHKICVGIAKGLVYLHEDSILKIVHRDIKATNVLLDIYLNPKISDFGLAKLDEKGNTHISTRIAGTIGYMAPEYATRGYLTEKADVYSFGIVTLEIITGKCVSSYMNEEQYHLLDLAHIAKERGDLLSLVDKRLGNEFTENEALGMIMVAILCSHSSPVHRPSMSSVVKMLTGEVSIPDFTPDPYRYRDILDHSFGGALHEKGTTSRGNMQSLYTAQQGEELELFCGDTSTS</sequence>
<dbReference type="SUPFAM" id="SSF56112">
    <property type="entry name" value="Protein kinase-like (PK-like)"/>
    <property type="match status" value="1"/>
</dbReference>
<organism evidence="17 18">
    <name type="scientific">Platanthera guangdongensis</name>
    <dbReference type="NCBI Taxonomy" id="2320717"/>
    <lineage>
        <taxon>Eukaryota</taxon>
        <taxon>Viridiplantae</taxon>
        <taxon>Streptophyta</taxon>
        <taxon>Embryophyta</taxon>
        <taxon>Tracheophyta</taxon>
        <taxon>Spermatophyta</taxon>
        <taxon>Magnoliopsida</taxon>
        <taxon>Liliopsida</taxon>
        <taxon>Asparagales</taxon>
        <taxon>Orchidaceae</taxon>
        <taxon>Orchidoideae</taxon>
        <taxon>Orchideae</taxon>
        <taxon>Orchidinae</taxon>
        <taxon>Platanthera</taxon>
    </lineage>
</organism>
<dbReference type="Gene3D" id="3.30.200.20">
    <property type="entry name" value="Phosphorylase Kinase, domain 1"/>
    <property type="match status" value="1"/>
</dbReference>
<keyword evidence="9" id="KW-0547">Nucleotide-binding</keyword>
<evidence type="ECO:0000256" key="14">
    <source>
        <dbReference type="SAM" id="Phobius"/>
    </source>
</evidence>
<keyword evidence="6 14" id="KW-0812">Transmembrane</keyword>
<dbReference type="Gene3D" id="1.10.510.10">
    <property type="entry name" value="Transferase(Phosphotransferase) domain 1"/>
    <property type="match status" value="1"/>
</dbReference>
<evidence type="ECO:0000256" key="8">
    <source>
        <dbReference type="ARBA" id="ARBA00022737"/>
    </source>
</evidence>
<evidence type="ECO:0000256" key="5">
    <source>
        <dbReference type="ARBA" id="ARBA00022679"/>
    </source>
</evidence>
<dbReference type="SMART" id="SM00220">
    <property type="entry name" value="S_TKc"/>
    <property type="match status" value="1"/>
</dbReference>
<evidence type="ECO:0000313" key="18">
    <source>
        <dbReference type="Proteomes" id="UP001412067"/>
    </source>
</evidence>
<evidence type="ECO:0000256" key="1">
    <source>
        <dbReference type="ARBA" id="ARBA00004370"/>
    </source>
</evidence>
<reference evidence="17 18" key="1">
    <citation type="journal article" date="2022" name="Nat. Plants">
        <title>Genomes of leafy and leafless Platanthera orchids illuminate the evolution of mycoheterotrophy.</title>
        <authorList>
            <person name="Li M.H."/>
            <person name="Liu K.W."/>
            <person name="Li Z."/>
            <person name="Lu H.C."/>
            <person name="Ye Q.L."/>
            <person name="Zhang D."/>
            <person name="Wang J.Y."/>
            <person name="Li Y.F."/>
            <person name="Zhong Z.M."/>
            <person name="Liu X."/>
            <person name="Yu X."/>
            <person name="Liu D.K."/>
            <person name="Tu X.D."/>
            <person name="Liu B."/>
            <person name="Hao Y."/>
            <person name="Liao X.Y."/>
            <person name="Jiang Y.T."/>
            <person name="Sun W.H."/>
            <person name="Chen J."/>
            <person name="Chen Y.Q."/>
            <person name="Ai Y."/>
            <person name="Zhai J.W."/>
            <person name="Wu S.S."/>
            <person name="Zhou Z."/>
            <person name="Hsiao Y.Y."/>
            <person name="Wu W.L."/>
            <person name="Chen Y.Y."/>
            <person name="Lin Y.F."/>
            <person name="Hsu J.L."/>
            <person name="Li C.Y."/>
            <person name="Wang Z.W."/>
            <person name="Zhao X."/>
            <person name="Zhong W.Y."/>
            <person name="Ma X.K."/>
            <person name="Ma L."/>
            <person name="Huang J."/>
            <person name="Chen G.Z."/>
            <person name="Huang M.Z."/>
            <person name="Huang L."/>
            <person name="Peng D.H."/>
            <person name="Luo Y.B."/>
            <person name="Zou S.Q."/>
            <person name="Chen S.P."/>
            <person name="Lan S."/>
            <person name="Tsai W.C."/>
            <person name="Van de Peer Y."/>
            <person name="Liu Z.J."/>
        </authorList>
    </citation>
    <scope>NUCLEOTIDE SEQUENCE [LARGE SCALE GENOMIC DNA]</scope>
    <source>
        <strain evidence="17">Lor288</strain>
    </source>
</reference>
<evidence type="ECO:0000259" key="16">
    <source>
        <dbReference type="PROSITE" id="PS50011"/>
    </source>
</evidence>
<evidence type="ECO:0000256" key="10">
    <source>
        <dbReference type="ARBA" id="ARBA00022840"/>
    </source>
</evidence>
<feature type="transmembrane region" description="Helical" evidence="14">
    <location>
        <begin position="601"/>
        <end position="623"/>
    </location>
</feature>
<dbReference type="Gene3D" id="3.80.10.10">
    <property type="entry name" value="Ribonuclease Inhibitor"/>
    <property type="match status" value="1"/>
</dbReference>
<keyword evidence="4" id="KW-0433">Leucine-rich repeat</keyword>
<dbReference type="InterPro" id="IPR001245">
    <property type="entry name" value="Ser-Thr/Tyr_kinase_cat_dom"/>
</dbReference>